<feature type="transmembrane region" description="Helical" evidence="7">
    <location>
        <begin position="105"/>
        <end position="125"/>
    </location>
</feature>
<dbReference type="GO" id="GO:0008360">
    <property type="term" value="P:regulation of cell shape"/>
    <property type="evidence" value="ECO:0007669"/>
    <property type="project" value="UniProtKB-KW"/>
</dbReference>
<keyword evidence="5 7" id="KW-1133">Transmembrane helix</keyword>
<accession>A0A6J5ZC68</accession>
<keyword evidence="4" id="KW-0133">Cell shape</keyword>
<reference evidence="8" key="1">
    <citation type="submission" date="2020-05" db="EMBL/GenBank/DDBJ databases">
        <authorList>
            <person name="Chiriac C."/>
            <person name="Salcher M."/>
            <person name="Ghai R."/>
            <person name="Kavagutti S V."/>
        </authorList>
    </citation>
    <scope>NUCLEOTIDE SEQUENCE</scope>
</reference>
<evidence type="ECO:0000256" key="2">
    <source>
        <dbReference type="ARBA" id="ARBA00022475"/>
    </source>
</evidence>
<gene>
    <name evidence="8" type="ORF">UFOPK3775_00704</name>
</gene>
<sequence>MFSRRFFLSLPIFLLLYIAQESLVVQMRLPAGGFSLILIFTLIWASMSTPEIGALTGFGAGLLMDLSQTSPGPMGHWTLVMILASYVISFLSYGDDHVRANPLNIVFLVVAGVALSQLFFALLSLLLGEALGTIQSVLFICAGTAFWSTVITPLILPIVSRLHASVFGTVSRI</sequence>
<organism evidence="8">
    <name type="scientific">freshwater metagenome</name>
    <dbReference type="NCBI Taxonomy" id="449393"/>
    <lineage>
        <taxon>unclassified sequences</taxon>
        <taxon>metagenomes</taxon>
        <taxon>ecological metagenomes</taxon>
    </lineage>
</organism>
<evidence type="ECO:0000256" key="7">
    <source>
        <dbReference type="SAM" id="Phobius"/>
    </source>
</evidence>
<keyword evidence="6 7" id="KW-0472">Membrane</keyword>
<keyword evidence="2" id="KW-1003">Cell membrane</keyword>
<evidence type="ECO:0000256" key="5">
    <source>
        <dbReference type="ARBA" id="ARBA00022989"/>
    </source>
</evidence>
<feature type="transmembrane region" description="Helical" evidence="7">
    <location>
        <begin position="36"/>
        <end position="63"/>
    </location>
</feature>
<feature type="transmembrane region" description="Helical" evidence="7">
    <location>
        <begin position="75"/>
        <end position="93"/>
    </location>
</feature>
<evidence type="ECO:0000256" key="1">
    <source>
        <dbReference type="ARBA" id="ARBA00004651"/>
    </source>
</evidence>
<dbReference type="InterPro" id="IPR007227">
    <property type="entry name" value="Cell_shape_determining_MreD"/>
</dbReference>
<evidence type="ECO:0000313" key="8">
    <source>
        <dbReference type="EMBL" id="CAB4338179.1"/>
    </source>
</evidence>
<keyword evidence="3 7" id="KW-0812">Transmembrane</keyword>
<evidence type="ECO:0000256" key="6">
    <source>
        <dbReference type="ARBA" id="ARBA00023136"/>
    </source>
</evidence>
<evidence type="ECO:0000256" key="3">
    <source>
        <dbReference type="ARBA" id="ARBA00022692"/>
    </source>
</evidence>
<proteinExistence type="predicted"/>
<dbReference type="NCBIfam" id="TIGR03426">
    <property type="entry name" value="shape_MreD"/>
    <property type="match status" value="1"/>
</dbReference>
<feature type="transmembrane region" description="Helical" evidence="7">
    <location>
        <begin position="137"/>
        <end position="159"/>
    </location>
</feature>
<dbReference type="AlphaFoldDB" id="A0A6J5ZC68"/>
<evidence type="ECO:0000256" key="4">
    <source>
        <dbReference type="ARBA" id="ARBA00022960"/>
    </source>
</evidence>
<protein>
    <submittedName>
        <fullName evidence="8">Unannotated protein</fullName>
    </submittedName>
</protein>
<dbReference type="GO" id="GO:0005886">
    <property type="term" value="C:plasma membrane"/>
    <property type="evidence" value="ECO:0007669"/>
    <property type="project" value="UniProtKB-SubCell"/>
</dbReference>
<name>A0A6J5ZC68_9ZZZZ</name>
<dbReference type="EMBL" id="CAESAK010000079">
    <property type="protein sequence ID" value="CAB4338179.1"/>
    <property type="molecule type" value="Genomic_DNA"/>
</dbReference>
<comment type="subcellular location">
    <subcellularLocation>
        <location evidence="1">Cell membrane</location>
        <topology evidence="1">Multi-pass membrane protein</topology>
    </subcellularLocation>
</comment>